<dbReference type="SUPFAM" id="SSF53649">
    <property type="entry name" value="Alkaline phosphatase-like"/>
    <property type="match status" value="1"/>
</dbReference>
<keyword evidence="3" id="KW-0479">Metal-binding</keyword>
<dbReference type="InterPro" id="IPR017850">
    <property type="entry name" value="Alkaline_phosphatase_core_sf"/>
</dbReference>
<comment type="cofactor">
    <cofactor evidence="1">
        <name>Ca(2+)</name>
        <dbReference type="ChEBI" id="CHEBI:29108"/>
    </cofactor>
</comment>
<dbReference type="InterPro" id="IPR000917">
    <property type="entry name" value="Sulfatase_N"/>
</dbReference>
<dbReference type="PROSITE" id="PS00149">
    <property type="entry name" value="SULFATASE_2"/>
    <property type="match status" value="1"/>
</dbReference>
<keyword evidence="5" id="KW-0378">Hydrolase</keyword>
<evidence type="ECO:0000256" key="3">
    <source>
        <dbReference type="ARBA" id="ARBA00022723"/>
    </source>
</evidence>
<feature type="domain" description="Sulfatase N-terminal" evidence="7">
    <location>
        <begin position="36"/>
        <end position="173"/>
    </location>
</feature>
<dbReference type="PANTHER" id="PTHR42693:SF42">
    <property type="entry name" value="ARYLSULFATASE G"/>
    <property type="match status" value="1"/>
</dbReference>
<dbReference type="InterPro" id="IPR024607">
    <property type="entry name" value="Sulfatase_CS"/>
</dbReference>
<dbReference type="PANTHER" id="PTHR42693">
    <property type="entry name" value="ARYLSULFATASE FAMILY MEMBER"/>
    <property type="match status" value="1"/>
</dbReference>
<evidence type="ECO:0000313" key="8">
    <source>
        <dbReference type="EMBL" id="SVC36141.1"/>
    </source>
</evidence>
<dbReference type="GO" id="GO:0004065">
    <property type="term" value="F:arylsulfatase activity"/>
    <property type="evidence" value="ECO:0007669"/>
    <property type="project" value="TreeGrafter"/>
</dbReference>
<dbReference type="EMBL" id="UINC01087086">
    <property type="protein sequence ID" value="SVC36141.1"/>
    <property type="molecule type" value="Genomic_DNA"/>
</dbReference>
<dbReference type="Gene3D" id="3.40.720.10">
    <property type="entry name" value="Alkaline Phosphatase, subunit A"/>
    <property type="match status" value="1"/>
</dbReference>
<evidence type="ECO:0000256" key="4">
    <source>
        <dbReference type="ARBA" id="ARBA00022729"/>
    </source>
</evidence>
<dbReference type="AlphaFoldDB" id="A0A382LMM7"/>
<sequence length="176" mass="19836">MKSKLINYWCKSLLMLFILSVAISCTTDQSQEAEKPNILYIMIDDLGWMDLRYQGNTDYYTPNIDRLAKQGMIFTDAYAAAPVCSPTRAAAMTGLSPARLQITNHIPDRWQFYNDKEMGPGRSVNQLDPKYNTIAERLKSKGYATGFIGKWHLSGPDGNAIPAEYMPTNHGFDINI</sequence>
<evidence type="ECO:0000256" key="5">
    <source>
        <dbReference type="ARBA" id="ARBA00022801"/>
    </source>
</evidence>
<keyword evidence="4" id="KW-0732">Signal</keyword>
<name>A0A382LMM7_9ZZZZ</name>
<evidence type="ECO:0000256" key="6">
    <source>
        <dbReference type="ARBA" id="ARBA00022837"/>
    </source>
</evidence>
<protein>
    <recommendedName>
        <fullName evidence="7">Sulfatase N-terminal domain-containing protein</fullName>
    </recommendedName>
</protein>
<reference evidence="8" key="1">
    <citation type="submission" date="2018-05" db="EMBL/GenBank/DDBJ databases">
        <authorList>
            <person name="Lanie J.A."/>
            <person name="Ng W.-L."/>
            <person name="Kazmierczak K.M."/>
            <person name="Andrzejewski T.M."/>
            <person name="Davidsen T.M."/>
            <person name="Wayne K.J."/>
            <person name="Tettelin H."/>
            <person name="Glass J.I."/>
            <person name="Rusch D."/>
            <person name="Podicherti R."/>
            <person name="Tsui H.-C.T."/>
            <person name="Winkler M.E."/>
        </authorList>
    </citation>
    <scope>NUCLEOTIDE SEQUENCE</scope>
</reference>
<organism evidence="8">
    <name type="scientific">marine metagenome</name>
    <dbReference type="NCBI Taxonomy" id="408172"/>
    <lineage>
        <taxon>unclassified sequences</taxon>
        <taxon>metagenomes</taxon>
        <taxon>ecological metagenomes</taxon>
    </lineage>
</organism>
<dbReference type="GO" id="GO:0046872">
    <property type="term" value="F:metal ion binding"/>
    <property type="evidence" value="ECO:0007669"/>
    <property type="project" value="UniProtKB-KW"/>
</dbReference>
<evidence type="ECO:0000256" key="2">
    <source>
        <dbReference type="ARBA" id="ARBA00008779"/>
    </source>
</evidence>
<dbReference type="InterPro" id="IPR050738">
    <property type="entry name" value="Sulfatase"/>
</dbReference>
<evidence type="ECO:0000259" key="7">
    <source>
        <dbReference type="Pfam" id="PF00884"/>
    </source>
</evidence>
<keyword evidence="6" id="KW-0106">Calcium</keyword>
<comment type="similarity">
    <text evidence="2">Belongs to the sulfatase family.</text>
</comment>
<accession>A0A382LMM7</accession>
<dbReference type="PROSITE" id="PS51257">
    <property type="entry name" value="PROKAR_LIPOPROTEIN"/>
    <property type="match status" value="1"/>
</dbReference>
<gene>
    <name evidence="8" type="ORF">METZ01_LOCUS288995</name>
</gene>
<proteinExistence type="inferred from homology"/>
<dbReference type="Pfam" id="PF00884">
    <property type="entry name" value="Sulfatase"/>
    <property type="match status" value="1"/>
</dbReference>
<feature type="non-terminal residue" evidence="8">
    <location>
        <position position="176"/>
    </location>
</feature>
<evidence type="ECO:0000256" key="1">
    <source>
        <dbReference type="ARBA" id="ARBA00001913"/>
    </source>
</evidence>